<evidence type="ECO:0000256" key="15">
    <source>
        <dbReference type="ARBA" id="ARBA00023242"/>
    </source>
</evidence>
<comment type="caution">
    <text evidence="23">The sequence shown here is derived from an EMBL/GenBank/DDBJ whole genome shotgun (WGS) entry which is preliminary data.</text>
</comment>
<keyword evidence="8 18" id="KW-0547">Nucleotide-binding</keyword>
<dbReference type="InParanoid" id="G7DXQ6"/>
<evidence type="ECO:0000256" key="2">
    <source>
        <dbReference type="ARBA" id="ARBA00004141"/>
    </source>
</evidence>
<dbReference type="PROSITE" id="PS00697">
    <property type="entry name" value="DNA_LIGASE_A1"/>
    <property type="match status" value="1"/>
</dbReference>
<dbReference type="eggNOG" id="KOG2385">
    <property type="taxonomic scope" value="Eukaryota"/>
</dbReference>
<keyword evidence="9 18" id="KW-0227">DNA damage</keyword>
<dbReference type="RefSeq" id="XP_014569782.1">
    <property type="nucleotide sequence ID" value="XM_014714296.1"/>
</dbReference>
<evidence type="ECO:0000256" key="20">
    <source>
        <dbReference type="SAM" id="MobiDB-lite"/>
    </source>
</evidence>
<feature type="compositionally biased region" description="Polar residues" evidence="20">
    <location>
        <begin position="630"/>
        <end position="640"/>
    </location>
</feature>
<dbReference type="GO" id="GO:0003910">
    <property type="term" value="F:DNA ligase (ATP) activity"/>
    <property type="evidence" value="ECO:0007669"/>
    <property type="project" value="UniProtKB-EC"/>
</dbReference>
<evidence type="ECO:0000256" key="8">
    <source>
        <dbReference type="ARBA" id="ARBA00022741"/>
    </source>
</evidence>
<dbReference type="FunFam" id="3.30.470.30:FF:000016">
    <property type="entry name" value="DNA ligase"/>
    <property type="match status" value="1"/>
</dbReference>
<keyword evidence="16" id="KW-0131">Cell cycle</keyword>
<feature type="compositionally biased region" description="Acidic residues" evidence="20">
    <location>
        <begin position="723"/>
        <end position="739"/>
    </location>
</feature>
<keyword evidence="14 18" id="KW-0234">DNA repair</keyword>
<dbReference type="FunFam" id="1.10.3260.10:FF:000001">
    <property type="entry name" value="DNA ligase"/>
    <property type="match status" value="1"/>
</dbReference>
<keyword evidence="15" id="KW-0539">Nucleus</keyword>
<dbReference type="Proteomes" id="UP000009131">
    <property type="component" value="Unassembled WGS sequence"/>
</dbReference>
<keyword evidence="13 18" id="KW-0233">DNA recombination</keyword>
<evidence type="ECO:0000256" key="11">
    <source>
        <dbReference type="ARBA" id="ARBA00022989"/>
    </source>
</evidence>
<evidence type="ECO:0000313" key="23">
    <source>
        <dbReference type="EMBL" id="GAA95366.1"/>
    </source>
</evidence>
<dbReference type="InterPro" id="IPR012340">
    <property type="entry name" value="NA-bd_OB-fold"/>
</dbReference>
<keyword evidence="10 18" id="KW-0067">ATP-binding</keyword>
<feature type="transmembrane region" description="Helical" evidence="21">
    <location>
        <begin position="259"/>
        <end position="284"/>
    </location>
</feature>
<dbReference type="SUPFAM" id="SSF50249">
    <property type="entry name" value="Nucleic acid-binding proteins"/>
    <property type="match status" value="1"/>
</dbReference>
<comment type="subcellular location">
    <subcellularLocation>
        <location evidence="2">Membrane</location>
        <topology evidence="2">Multi-pass membrane protein</topology>
    </subcellularLocation>
    <subcellularLocation>
        <location evidence="1">Nucleus</location>
    </subcellularLocation>
</comment>
<dbReference type="SUPFAM" id="SSF117018">
    <property type="entry name" value="ATP-dependent DNA ligase DNA-binding domain"/>
    <property type="match status" value="1"/>
</dbReference>
<dbReference type="GO" id="GO:0005634">
    <property type="term" value="C:nucleus"/>
    <property type="evidence" value="ECO:0007669"/>
    <property type="project" value="UniProtKB-SubCell"/>
</dbReference>
<dbReference type="InterPro" id="IPR007941">
    <property type="entry name" value="DUF726"/>
</dbReference>
<evidence type="ECO:0000256" key="18">
    <source>
        <dbReference type="RuleBase" id="RU000617"/>
    </source>
</evidence>
<evidence type="ECO:0000256" key="3">
    <source>
        <dbReference type="ARBA" id="ARBA00007572"/>
    </source>
</evidence>
<keyword evidence="12 21" id="KW-0472">Membrane</keyword>
<dbReference type="Gene3D" id="2.40.50.140">
    <property type="entry name" value="Nucleic acid-binding proteins"/>
    <property type="match status" value="1"/>
</dbReference>
<dbReference type="Pfam" id="PF04679">
    <property type="entry name" value="DNA_ligase_A_C"/>
    <property type="match status" value="1"/>
</dbReference>
<evidence type="ECO:0000256" key="21">
    <source>
        <dbReference type="SAM" id="Phobius"/>
    </source>
</evidence>
<keyword evidence="7" id="KW-0235">DNA replication</keyword>
<dbReference type="eggNOG" id="KOG0967">
    <property type="taxonomic scope" value="Eukaryota"/>
</dbReference>
<dbReference type="GO" id="GO:0051301">
    <property type="term" value="P:cell division"/>
    <property type="evidence" value="ECO:0007669"/>
    <property type="project" value="UniProtKB-KW"/>
</dbReference>
<keyword evidence="4 18" id="KW-0436">Ligase</keyword>
<evidence type="ECO:0000256" key="10">
    <source>
        <dbReference type="ARBA" id="ARBA00022840"/>
    </source>
</evidence>
<evidence type="ECO:0000256" key="1">
    <source>
        <dbReference type="ARBA" id="ARBA00004123"/>
    </source>
</evidence>
<keyword evidence="5" id="KW-0132">Cell division</keyword>
<evidence type="ECO:0000256" key="6">
    <source>
        <dbReference type="ARBA" id="ARBA00022692"/>
    </source>
</evidence>
<feature type="transmembrane region" description="Helical" evidence="21">
    <location>
        <begin position="296"/>
        <end position="322"/>
    </location>
</feature>
<evidence type="ECO:0000256" key="17">
    <source>
        <dbReference type="ARBA" id="ARBA00034003"/>
    </source>
</evidence>
<dbReference type="GO" id="GO:0006310">
    <property type="term" value="P:DNA recombination"/>
    <property type="evidence" value="ECO:0007669"/>
    <property type="project" value="UniProtKB-KW"/>
</dbReference>
<name>G7DXQ6_MIXOS</name>
<dbReference type="InterPro" id="IPR012310">
    <property type="entry name" value="DNA_ligase_ATP-dep_cent"/>
</dbReference>
<feature type="region of interest" description="Disordered" evidence="20">
    <location>
        <begin position="619"/>
        <end position="747"/>
    </location>
</feature>
<keyword evidence="11 21" id="KW-1133">Transmembrane helix</keyword>
<dbReference type="GO" id="GO:0006281">
    <property type="term" value="P:DNA repair"/>
    <property type="evidence" value="ECO:0007669"/>
    <property type="project" value="UniProtKB-KW"/>
</dbReference>
<dbReference type="HOGENOM" id="CLU_005138_2_0_1"/>
<dbReference type="InterPro" id="IPR016059">
    <property type="entry name" value="DNA_ligase_ATP-dep_CS"/>
</dbReference>
<dbReference type="GO" id="GO:0005739">
    <property type="term" value="C:mitochondrion"/>
    <property type="evidence" value="ECO:0007669"/>
    <property type="project" value="TreeGrafter"/>
</dbReference>
<keyword evidence="24" id="KW-1185">Reference proteome</keyword>
<evidence type="ECO:0000256" key="13">
    <source>
        <dbReference type="ARBA" id="ARBA00023172"/>
    </source>
</evidence>
<dbReference type="InterPro" id="IPR012309">
    <property type="entry name" value="DNA_ligase_ATP-dep_C"/>
</dbReference>
<dbReference type="InterPro" id="IPR050191">
    <property type="entry name" value="ATP-dep_DNA_ligase"/>
</dbReference>
<evidence type="ECO:0000313" key="24">
    <source>
        <dbReference type="Proteomes" id="UP000009131"/>
    </source>
</evidence>
<dbReference type="STRING" id="764103.G7DXQ6"/>
<evidence type="ECO:0000256" key="16">
    <source>
        <dbReference type="ARBA" id="ARBA00023306"/>
    </source>
</evidence>
<evidence type="ECO:0000256" key="19">
    <source>
        <dbReference type="RuleBase" id="RU004196"/>
    </source>
</evidence>
<dbReference type="EMBL" id="BABT02000061">
    <property type="protein sequence ID" value="GAA95366.1"/>
    <property type="molecule type" value="Genomic_DNA"/>
</dbReference>
<dbReference type="Pfam" id="PF04675">
    <property type="entry name" value="DNA_ligase_A_N"/>
    <property type="match status" value="1"/>
</dbReference>
<dbReference type="GO" id="GO:0071897">
    <property type="term" value="P:DNA biosynthetic process"/>
    <property type="evidence" value="ECO:0007669"/>
    <property type="project" value="InterPro"/>
</dbReference>
<dbReference type="NCBIfam" id="TIGR00574">
    <property type="entry name" value="dnl1"/>
    <property type="match status" value="1"/>
</dbReference>
<dbReference type="PANTHER" id="PTHR45674">
    <property type="entry name" value="DNA LIGASE 1/3 FAMILY MEMBER"/>
    <property type="match status" value="1"/>
</dbReference>
<evidence type="ECO:0000256" key="5">
    <source>
        <dbReference type="ARBA" id="ARBA00022618"/>
    </source>
</evidence>
<evidence type="ECO:0000256" key="12">
    <source>
        <dbReference type="ARBA" id="ARBA00023136"/>
    </source>
</evidence>
<dbReference type="Pfam" id="PF01068">
    <property type="entry name" value="DNA_ligase_A_M"/>
    <property type="match status" value="1"/>
</dbReference>
<keyword evidence="6 21" id="KW-0812">Transmembrane</keyword>
<dbReference type="Gene3D" id="3.30.1490.70">
    <property type="match status" value="1"/>
</dbReference>
<dbReference type="PANTHER" id="PTHR45674:SF4">
    <property type="entry name" value="DNA LIGASE 1"/>
    <property type="match status" value="1"/>
</dbReference>
<dbReference type="Gene3D" id="3.30.470.30">
    <property type="entry name" value="DNA ligase/mRNA capping enzyme"/>
    <property type="match status" value="1"/>
</dbReference>
<evidence type="ECO:0000256" key="14">
    <source>
        <dbReference type="ARBA" id="ARBA00023204"/>
    </source>
</evidence>
<evidence type="ECO:0000256" key="7">
    <source>
        <dbReference type="ARBA" id="ARBA00022705"/>
    </source>
</evidence>
<protein>
    <recommendedName>
        <fullName evidence="18">DNA ligase</fullName>
        <ecNumber evidence="18">6.5.1.1</ecNumber>
    </recommendedName>
</protein>
<evidence type="ECO:0000256" key="4">
    <source>
        <dbReference type="ARBA" id="ARBA00022598"/>
    </source>
</evidence>
<accession>G7DXQ6</accession>
<dbReference type="OrthoDB" id="206088at2759"/>
<dbReference type="SUPFAM" id="SSF56091">
    <property type="entry name" value="DNA ligase/mRNA capping enzyme, catalytic domain"/>
    <property type="match status" value="1"/>
</dbReference>
<sequence>MDAIKPNAETWSDTTRFILAITSKYVCTLALPTDQSITVSSLPDQGVSETVFDLNEASKEDAQTSELPDLQRLTIEDAPRPSDEQIRDKVHAIQLEESVLEKEEHDEKQRRTERARWKADWLAAVCTHLNVKREALPDSPRLEELRPLLSSLPSNSQIHNEIVSDLVLVSLGLAGKAVDPKAPAQPDYTALARTLIFSIAATLDIPASVVYTSEKAIAQQLFFILREVTQAETDTTHATMDETSRKAIEKRKTSKAWKWAATGAGLVVGGVAIGLTGGLAAPVLAPLLVGASAGTLGFLATSGGAILLGTLFGVAGGGLTAFRARRRIQGIDEFEFHQIVDDPELPQIPSLHATIVCTGFMTKENDYIDPWRPTCNHTLDRRDVYALKTESAAFLSAGKDLDTYVRDYVLMKGATEVVKRTALAAFYTAVALPAAIYKSAGTVLDNQFIRTRDKANKAGILLADVLEQRVQGARPTTLIGAGLGAVIVFRALIELHSRGLAHLLFDVILISAPLSPSPAEWAKARHVVSRRLVNAYSSNDYVLAIVVRLHSLVSTQLTLRVAGLQPVGIDGVEDVNVSEIVGGHMELLSKLDQPSLLAHELKSRFTLLARSLSGLPRSAPYAPFRARTPQRASFASSMASSVDRKRASASPDAKVSQDATLPAKKRRVVKDSSEEAEEPSSTNGKGKAKAVAAIFQPKAKASSTKAEEPTSASTSRSSPEQGSSEESEETDSEEEAQVEDESKERKQDKVQAVKLAEIFTKKKIGASTEIGGHNVLDWKAGDPVPYASLVKTFQLIEGTSKRLEISAFLSAYLLAVIQRSPEDLTRVVYLCINRLCPDYEGLELGIGEGLLQKAIAEATGRGLAQVKADYVKTGDLGLVAQSSRKVQPTMFKQKPLDVRVVFKNLKDIAAASGQNSQAKKTGIIKKLLAGCEGSEAKFVIRSLEGKLRIGLAERTVLIALATAVVRHEIEQSGKKISQAALEQRIEAGQDMIKQVFSELPSYDKIVPALLEQGIDKLHDVCALTAGIPLKPMLAKPTKAITEVLDRFEGQDFTCEYKYDGERAQVHMLEDGSIKVFSRNSEDMSIKYPDLVEQLPRCIKPSVKSFVIDAECTAWSKDEKRLLPFQELSKRKRKGVKIEDVTVRVKLFAFDLLYLNGETLLKTDLDSRRKLLREHFSPVANEFDFATSADASDVEHIQAFLDESIKQGCEGLMVKMLHGQGAYYEPSRRSMNWLKVKKDYLQGVGDSFDLTVIGGYHGRGKRTAVYGAFLLACYDPDSESYQAVCKLGTGFSEEALDSHYTVLKPHECGKRGYYEVGTATPDVYFEPRVVWEVLAADLSLSPVYTAAREQLGGERGVSLRFPRFIRIRDDKGVEDSTTPEFIAEAYQRQAVTVNGKRKTADEDLY</sequence>
<reference evidence="23 24" key="1">
    <citation type="journal article" date="2011" name="J. Gen. Appl. Microbiol.">
        <title>Draft genome sequencing of the enigmatic basidiomycete Mixia osmundae.</title>
        <authorList>
            <person name="Nishida H."/>
            <person name="Nagatsuka Y."/>
            <person name="Sugiyama J."/>
        </authorList>
    </citation>
    <scope>NUCLEOTIDE SEQUENCE [LARGE SCALE GENOMIC DNA]</scope>
    <source>
        <strain evidence="24">CBS 9802 / IAM 14324 / JCM 22182 / KY 12970</strain>
    </source>
</reference>
<dbReference type="FunFam" id="2.40.50.140:FF:000062">
    <property type="entry name" value="DNA ligase"/>
    <property type="match status" value="1"/>
</dbReference>
<dbReference type="FunCoup" id="G7DXQ6">
    <property type="interactions" value="552"/>
</dbReference>
<dbReference type="EC" id="6.5.1.1" evidence="18"/>
<dbReference type="InterPro" id="IPR000977">
    <property type="entry name" value="DNA_ligase_ATP-dep"/>
</dbReference>
<dbReference type="Pfam" id="PF05277">
    <property type="entry name" value="DUF726"/>
    <property type="match status" value="1"/>
</dbReference>
<organism evidence="23 24">
    <name type="scientific">Mixia osmundae (strain CBS 9802 / IAM 14324 / JCM 22182 / KY 12970)</name>
    <dbReference type="NCBI Taxonomy" id="764103"/>
    <lineage>
        <taxon>Eukaryota</taxon>
        <taxon>Fungi</taxon>
        <taxon>Dikarya</taxon>
        <taxon>Basidiomycota</taxon>
        <taxon>Pucciniomycotina</taxon>
        <taxon>Mixiomycetes</taxon>
        <taxon>Mixiales</taxon>
        <taxon>Mixiaceae</taxon>
        <taxon>Mixia</taxon>
    </lineage>
</organism>
<reference evidence="23 24" key="2">
    <citation type="journal article" date="2012" name="Open Biol.">
        <title>Characteristics of nucleosomes and linker DNA regions on the genome of the basidiomycete Mixia osmundae revealed by mono- and dinucleosome mapping.</title>
        <authorList>
            <person name="Nishida H."/>
            <person name="Kondo S."/>
            <person name="Matsumoto T."/>
            <person name="Suzuki Y."/>
            <person name="Yoshikawa H."/>
            <person name="Taylor T.D."/>
            <person name="Sugiyama J."/>
        </authorList>
    </citation>
    <scope>NUCLEOTIDE SEQUENCE [LARGE SCALE GENOMIC DNA]</scope>
    <source>
        <strain evidence="24">CBS 9802 / IAM 14324 / JCM 22182 / KY 12970</strain>
    </source>
</reference>
<dbReference type="InterPro" id="IPR012308">
    <property type="entry name" value="DNA_ligase_ATP-dep_N"/>
</dbReference>
<dbReference type="PROSITE" id="PS50160">
    <property type="entry name" value="DNA_LIGASE_A3"/>
    <property type="match status" value="1"/>
</dbReference>
<gene>
    <name evidence="23" type="primary">Mo02023.1</name>
    <name evidence="23" type="ORF">E5Q_02023.1</name>
</gene>
<dbReference type="CDD" id="cd07900">
    <property type="entry name" value="Adenylation_DNA_ligase_I_Euk"/>
    <property type="match status" value="1"/>
</dbReference>
<comment type="catalytic activity">
    <reaction evidence="17 18">
        <text>ATP + (deoxyribonucleotide)n-3'-hydroxyl + 5'-phospho-(deoxyribonucleotide)m = (deoxyribonucleotide)n+m + AMP + diphosphate.</text>
        <dbReference type="EC" id="6.5.1.1"/>
    </reaction>
</comment>
<feature type="domain" description="ATP-dependent DNA ligase family profile" evidence="22">
    <location>
        <begin position="1137"/>
        <end position="1274"/>
    </location>
</feature>
<evidence type="ECO:0000259" key="22">
    <source>
        <dbReference type="PROSITE" id="PS50160"/>
    </source>
</evidence>
<dbReference type="PROSITE" id="PS00333">
    <property type="entry name" value="DNA_LIGASE_A2"/>
    <property type="match status" value="1"/>
</dbReference>
<dbReference type="GO" id="GO:0016020">
    <property type="term" value="C:membrane"/>
    <property type="evidence" value="ECO:0007669"/>
    <property type="project" value="UniProtKB-SubCell"/>
</dbReference>
<proteinExistence type="inferred from homology"/>
<dbReference type="CDD" id="cd07969">
    <property type="entry name" value="OBF_DNA_ligase_I"/>
    <property type="match status" value="1"/>
</dbReference>
<dbReference type="InterPro" id="IPR036599">
    <property type="entry name" value="DNA_ligase_N_sf"/>
</dbReference>
<feature type="region of interest" description="Disordered" evidence="20">
    <location>
        <begin position="57"/>
        <end position="76"/>
    </location>
</feature>
<dbReference type="Gene3D" id="1.10.3260.10">
    <property type="entry name" value="DNA ligase, ATP-dependent, N-terminal domain"/>
    <property type="match status" value="1"/>
</dbReference>
<feature type="compositionally biased region" description="Low complexity" evidence="20">
    <location>
        <begin position="713"/>
        <end position="722"/>
    </location>
</feature>
<dbReference type="GO" id="GO:1903461">
    <property type="term" value="P:Okazaki fragment processing involved in mitotic DNA replication"/>
    <property type="evidence" value="ECO:0007669"/>
    <property type="project" value="TreeGrafter"/>
</dbReference>
<dbReference type="GO" id="GO:0005524">
    <property type="term" value="F:ATP binding"/>
    <property type="evidence" value="ECO:0007669"/>
    <property type="project" value="UniProtKB-KW"/>
</dbReference>
<comment type="similarity">
    <text evidence="3 19">Belongs to the ATP-dependent DNA ligase family.</text>
</comment>
<evidence type="ECO:0000256" key="9">
    <source>
        <dbReference type="ARBA" id="ARBA00022763"/>
    </source>
</evidence>
<dbReference type="GO" id="GO:0003677">
    <property type="term" value="F:DNA binding"/>
    <property type="evidence" value="ECO:0007669"/>
    <property type="project" value="InterPro"/>
</dbReference>